<feature type="non-terminal residue" evidence="1">
    <location>
        <position position="31"/>
    </location>
</feature>
<dbReference type="OrthoDB" id="10052789at2759"/>
<evidence type="ECO:0000313" key="2">
    <source>
        <dbReference type="Proteomes" id="UP000324800"/>
    </source>
</evidence>
<accession>A0A5J4V9X2</accession>
<comment type="caution">
    <text evidence="1">The sequence shown here is derived from an EMBL/GenBank/DDBJ whole genome shotgun (WGS) entry which is preliminary data.</text>
</comment>
<dbReference type="AlphaFoldDB" id="A0A5J4V9X2"/>
<gene>
    <name evidence="1" type="ORF">EZS28_025170</name>
</gene>
<dbReference type="Proteomes" id="UP000324800">
    <property type="component" value="Unassembled WGS sequence"/>
</dbReference>
<evidence type="ECO:0000313" key="1">
    <source>
        <dbReference type="EMBL" id="KAA6379303.1"/>
    </source>
</evidence>
<protein>
    <submittedName>
        <fullName evidence="1">Uncharacterized protein</fullName>
    </submittedName>
</protein>
<reference evidence="1 2" key="1">
    <citation type="submission" date="2019-03" db="EMBL/GenBank/DDBJ databases">
        <title>Single cell metagenomics reveals metabolic interactions within the superorganism composed of flagellate Streblomastix strix and complex community of Bacteroidetes bacteria on its surface.</title>
        <authorList>
            <person name="Treitli S.C."/>
            <person name="Kolisko M."/>
            <person name="Husnik F."/>
            <person name="Keeling P."/>
            <person name="Hampl V."/>
        </authorList>
    </citation>
    <scope>NUCLEOTIDE SEQUENCE [LARGE SCALE GENOMIC DNA]</scope>
    <source>
        <strain evidence="1">ST1C</strain>
    </source>
</reference>
<dbReference type="EMBL" id="SNRW01008578">
    <property type="protein sequence ID" value="KAA6379303.1"/>
    <property type="molecule type" value="Genomic_DNA"/>
</dbReference>
<sequence>MAEHLLNQSEQIGGQIVAIEVNDALFGRRKN</sequence>
<proteinExistence type="predicted"/>
<organism evidence="1 2">
    <name type="scientific">Streblomastix strix</name>
    <dbReference type="NCBI Taxonomy" id="222440"/>
    <lineage>
        <taxon>Eukaryota</taxon>
        <taxon>Metamonada</taxon>
        <taxon>Preaxostyla</taxon>
        <taxon>Oxymonadida</taxon>
        <taxon>Streblomastigidae</taxon>
        <taxon>Streblomastix</taxon>
    </lineage>
</organism>
<name>A0A5J4V9X2_9EUKA</name>